<dbReference type="Gene3D" id="4.10.240.10">
    <property type="entry name" value="Zn(2)-C6 fungal-type DNA-binding domain"/>
    <property type="match status" value="1"/>
</dbReference>
<dbReference type="GeneID" id="80888934"/>
<dbReference type="PROSITE" id="PS50048">
    <property type="entry name" value="ZN2_CY6_FUNGAL_2"/>
    <property type="match status" value="1"/>
</dbReference>
<keyword evidence="2" id="KW-0539">Nucleus</keyword>
<gene>
    <name evidence="4" type="ORF">LMH87_001775</name>
</gene>
<dbReference type="RefSeq" id="XP_056050178.1">
    <property type="nucleotide sequence ID" value="XM_056193108.1"/>
</dbReference>
<dbReference type="CDD" id="cd00067">
    <property type="entry name" value="GAL4"/>
    <property type="match status" value="1"/>
</dbReference>
<dbReference type="PANTHER" id="PTHR37534:SF46">
    <property type="entry name" value="ZN(II)2CYS6 TRANSCRIPTION FACTOR (EUROFUNG)"/>
    <property type="match status" value="1"/>
</dbReference>
<evidence type="ECO:0000256" key="1">
    <source>
        <dbReference type="ARBA" id="ARBA00004123"/>
    </source>
</evidence>
<dbReference type="InterPro" id="IPR001138">
    <property type="entry name" value="Zn2Cys6_DnaBD"/>
</dbReference>
<dbReference type="GO" id="GO:0005634">
    <property type="term" value="C:nucleus"/>
    <property type="evidence" value="ECO:0007669"/>
    <property type="project" value="UniProtKB-SubCell"/>
</dbReference>
<dbReference type="Pfam" id="PF00172">
    <property type="entry name" value="Zn_clus"/>
    <property type="match status" value="1"/>
</dbReference>
<dbReference type="GO" id="GO:0008270">
    <property type="term" value="F:zinc ion binding"/>
    <property type="evidence" value="ECO:0007669"/>
    <property type="project" value="InterPro"/>
</dbReference>
<comment type="caution">
    <text evidence="4">The sequence shown here is derived from an EMBL/GenBank/DDBJ whole genome shotgun (WGS) entry which is preliminary data.</text>
</comment>
<evidence type="ECO:0000259" key="3">
    <source>
        <dbReference type="PROSITE" id="PS50048"/>
    </source>
</evidence>
<protein>
    <recommendedName>
        <fullName evidence="3">Zn(2)-C6 fungal-type domain-containing protein</fullName>
    </recommendedName>
</protein>
<dbReference type="SUPFAM" id="SSF57701">
    <property type="entry name" value="Zn2/Cys6 DNA-binding domain"/>
    <property type="match status" value="1"/>
</dbReference>
<dbReference type="AlphaFoldDB" id="A0A9W8Q5T7"/>
<dbReference type="KEGG" id="amus:LMH87_001775"/>
<proteinExistence type="predicted"/>
<accession>A0A9W8Q5T7</accession>
<reference evidence="4" key="1">
    <citation type="journal article" date="2023" name="Access Microbiol">
        <title>De-novo genome assembly for Akanthomyces muscarius, a biocontrol agent of insect agricultural pests.</title>
        <authorList>
            <person name="Erdos Z."/>
            <person name="Studholme D.J."/>
            <person name="Raymond B."/>
            <person name="Sharma M."/>
        </authorList>
    </citation>
    <scope>NUCLEOTIDE SEQUENCE</scope>
    <source>
        <strain evidence="4">Ve6</strain>
    </source>
</reference>
<organism evidence="4 5">
    <name type="scientific">Akanthomyces muscarius</name>
    <name type="common">Entomopathogenic fungus</name>
    <name type="synonym">Lecanicillium muscarium</name>
    <dbReference type="NCBI Taxonomy" id="2231603"/>
    <lineage>
        <taxon>Eukaryota</taxon>
        <taxon>Fungi</taxon>
        <taxon>Dikarya</taxon>
        <taxon>Ascomycota</taxon>
        <taxon>Pezizomycotina</taxon>
        <taxon>Sordariomycetes</taxon>
        <taxon>Hypocreomycetidae</taxon>
        <taxon>Hypocreales</taxon>
        <taxon>Cordycipitaceae</taxon>
        <taxon>Akanthomyces</taxon>
    </lineage>
</organism>
<dbReference type="Proteomes" id="UP001144673">
    <property type="component" value="Chromosome 3"/>
</dbReference>
<feature type="domain" description="Zn(2)-C6 fungal-type" evidence="3">
    <location>
        <begin position="27"/>
        <end position="56"/>
    </location>
</feature>
<dbReference type="InterPro" id="IPR021858">
    <property type="entry name" value="Fun_TF"/>
</dbReference>
<dbReference type="Pfam" id="PF11951">
    <property type="entry name" value="Fungal_trans_2"/>
    <property type="match status" value="1"/>
</dbReference>
<dbReference type="EMBL" id="JAJHUN010000010">
    <property type="protein sequence ID" value="KAJ4147237.1"/>
    <property type="molecule type" value="Genomic_DNA"/>
</dbReference>
<dbReference type="PROSITE" id="PS00463">
    <property type="entry name" value="ZN2_CY6_FUNGAL_1"/>
    <property type="match status" value="1"/>
</dbReference>
<dbReference type="InterPro" id="IPR036864">
    <property type="entry name" value="Zn2-C6_fun-type_DNA-bd_sf"/>
</dbReference>
<name>A0A9W8Q5T7_AKAMU</name>
<comment type="subcellular location">
    <subcellularLocation>
        <location evidence="1">Nucleus</location>
    </subcellularLocation>
</comment>
<keyword evidence="5" id="KW-1185">Reference proteome</keyword>
<dbReference type="GO" id="GO:0000981">
    <property type="term" value="F:DNA-binding transcription factor activity, RNA polymerase II-specific"/>
    <property type="evidence" value="ECO:0007669"/>
    <property type="project" value="InterPro"/>
</dbReference>
<dbReference type="SMART" id="SM00066">
    <property type="entry name" value="GAL4"/>
    <property type="match status" value="1"/>
</dbReference>
<sequence length="496" mass="55746">MFANFELWSGGMVDYAAKKRQPRSRTGCLSCRRVKKKCDEARPVCGRCLQRGHPDCCTWTEPMPAIASPEPCRKELQRHRRLDSFPSIRPSSSFLLHFPDGLAGVPAAHAWEVVCHANRAIHGAYFDDHYTILVPFLPLIAEFPSYAYTWLALGAAQLAQQHPSSDSSHWRLMALECHSKAISGLRRHLESTPVPQEWALCCMLLLHIFEKFGDGQQWPSDAHVKSARGYFLHRFAQFPPTNMRHILQLESLIYRIAVTSLFQPREESSRDCTFLDKFVDIWAVSSIQCGLWRHSLWIGLQPSTFNAVFKLSVLLRQVPLNELQLSELERIAQNLPQHLPSHGASPSLSADEDYALSDDCLSTLTLDDQSDAAHCLFSSACWVVMSKMRNLATTQDQDPIRELARTGYGWLKTLIKVRFFSPVLLWPVIILGLAASTLKEQNTATTYVNALAHASGLRASTSVVRLFKNAWEGVNGDEPAGIDMLFNSEALATVFI</sequence>
<evidence type="ECO:0000313" key="5">
    <source>
        <dbReference type="Proteomes" id="UP001144673"/>
    </source>
</evidence>
<evidence type="ECO:0000313" key="4">
    <source>
        <dbReference type="EMBL" id="KAJ4147237.1"/>
    </source>
</evidence>
<dbReference type="PANTHER" id="PTHR37534">
    <property type="entry name" value="TRANSCRIPTIONAL ACTIVATOR PROTEIN UGA3"/>
    <property type="match status" value="1"/>
</dbReference>
<evidence type="ECO:0000256" key="2">
    <source>
        <dbReference type="ARBA" id="ARBA00023242"/>
    </source>
</evidence>